<feature type="region of interest" description="Disordered" evidence="1">
    <location>
        <begin position="16"/>
        <end position="55"/>
    </location>
</feature>
<dbReference type="Proteomes" id="UP000617041">
    <property type="component" value="Unassembled WGS sequence"/>
</dbReference>
<reference evidence="3" key="1">
    <citation type="submission" date="2020-12" db="EMBL/GenBank/DDBJ databases">
        <title>Ramlibacter sp. nov., isolated from a freshwater alga, Cryptomonas.</title>
        <authorList>
            <person name="Kim H.M."/>
            <person name="Jeon C.O."/>
        </authorList>
    </citation>
    <scope>NUCLEOTIDE SEQUENCE</scope>
    <source>
        <strain evidence="3">CrO1</strain>
    </source>
</reference>
<dbReference type="SUPFAM" id="SSF158634">
    <property type="entry name" value="RPA2825-like"/>
    <property type="match status" value="1"/>
</dbReference>
<accession>A0A934UTA4</accession>
<evidence type="ECO:0000256" key="1">
    <source>
        <dbReference type="SAM" id="MobiDB-lite"/>
    </source>
</evidence>
<sequence length="143" mass="15101">MSILTSIFNKILHRGGDAPAAAPTATNPPPRDVTAQAGPASVTGAVPPTAPAPAPAMSQVDVEAVLNGMAKDNPQKLNWRTSIVDLMKLLDLDSSLQARKQLADELHYTGDKNDSASMNIWLHKQVMQKLAANGGKVPADLKD</sequence>
<gene>
    <name evidence="3" type="ORF">I8E28_18330</name>
</gene>
<evidence type="ECO:0000313" key="4">
    <source>
        <dbReference type="Proteomes" id="UP000617041"/>
    </source>
</evidence>
<organism evidence="3 4">
    <name type="scientific">Ramlibacter algicola</name>
    <dbReference type="NCBI Taxonomy" id="2795217"/>
    <lineage>
        <taxon>Bacteria</taxon>
        <taxon>Pseudomonadati</taxon>
        <taxon>Pseudomonadota</taxon>
        <taxon>Betaproteobacteria</taxon>
        <taxon>Burkholderiales</taxon>
        <taxon>Comamonadaceae</taxon>
        <taxon>Ramlibacter</taxon>
    </lineage>
</organism>
<evidence type="ECO:0000313" key="3">
    <source>
        <dbReference type="EMBL" id="MBK0394568.1"/>
    </source>
</evidence>
<protein>
    <submittedName>
        <fullName evidence="3">DUF3597 domain-containing protein</fullName>
    </submittedName>
</protein>
<dbReference type="EMBL" id="JAEDAO010000001">
    <property type="protein sequence ID" value="MBK0394568.1"/>
    <property type="molecule type" value="Genomic_DNA"/>
</dbReference>
<dbReference type="InterPro" id="IPR022016">
    <property type="entry name" value="DUF3597"/>
</dbReference>
<proteinExistence type="predicted"/>
<name>A0A934UTA4_9BURK</name>
<dbReference type="Pfam" id="PF12200">
    <property type="entry name" value="DUF3597"/>
    <property type="match status" value="1"/>
</dbReference>
<dbReference type="AlphaFoldDB" id="A0A934UTA4"/>
<feature type="domain" description="DUF3597" evidence="2">
    <location>
        <begin position="3"/>
        <end position="138"/>
    </location>
</feature>
<dbReference type="RefSeq" id="WP_200789649.1">
    <property type="nucleotide sequence ID" value="NZ_JAEDAO010000001.1"/>
</dbReference>
<keyword evidence="4" id="KW-1185">Reference proteome</keyword>
<comment type="caution">
    <text evidence="3">The sequence shown here is derived from an EMBL/GenBank/DDBJ whole genome shotgun (WGS) entry which is preliminary data.</text>
</comment>
<evidence type="ECO:0000259" key="2">
    <source>
        <dbReference type="Pfam" id="PF12200"/>
    </source>
</evidence>